<dbReference type="InterPro" id="IPR036397">
    <property type="entry name" value="RNaseH_sf"/>
</dbReference>
<sequence length="194" mass="21791">MSTVASIICKWKKFGTTGTLPRAGRPTTQSDRGKKGLSQGGLYGRGARRKPLLSKRHMMAGLEFAKTHLKDSQTMRNWYDETKTELFGLNGKHHVWRKPGTAHHLANTIPTVKHGGGSIMMWGCFSAAGTGRLVRIEGKMNAAMHRDILDENLLQSALDLRLGRWFIFQQDNDPKHTAKITKQWLQNNSVNVLE</sequence>
<dbReference type="Proteomes" id="UP001274896">
    <property type="component" value="Unassembled WGS sequence"/>
</dbReference>
<reference evidence="2" key="1">
    <citation type="submission" date="2023-06" db="EMBL/GenBank/DDBJ databases">
        <title>Male Hemibagrus guttatus genome.</title>
        <authorList>
            <person name="Bian C."/>
        </authorList>
    </citation>
    <scope>NUCLEOTIDE SEQUENCE</scope>
    <source>
        <strain evidence="2">Male_cb2023</strain>
        <tissue evidence="2">Muscle</tissue>
    </source>
</reference>
<accession>A0AAE0VBK1</accession>
<dbReference type="PANTHER" id="PTHR23022">
    <property type="entry name" value="TRANSPOSABLE ELEMENT-RELATED"/>
    <property type="match status" value="1"/>
</dbReference>
<keyword evidence="3" id="KW-1185">Reference proteome</keyword>
<dbReference type="InterPro" id="IPR052338">
    <property type="entry name" value="Transposase_5"/>
</dbReference>
<dbReference type="GO" id="GO:0003676">
    <property type="term" value="F:nucleic acid binding"/>
    <property type="evidence" value="ECO:0007669"/>
    <property type="project" value="InterPro"/>
</dbReference>
<feature type="region of interest" description="Disordered" evidence="1">
    <location>
        <begin position="18"/>
        <end position="48"/>
    </location>
</feature>
<name>A0AAE0VBK1_9TELE</name>
<protein>
    <recommendedName>
        <fullName evidence="4">Transposase</fullName>
    </recommendedName>
</protein>
<evidence type="ECO:0000313" key="3">
    <source>
        <dbReference type="Proteomes" id="UP001274896"/>
    </source>
</evidence>
<dbReference type="PANTHER" id="PTHR23022:SF135">
    <property type="entry name" value="SI:DKEY-77F5.3"/>
    <property type="match status" value="1"/>
</dbReference>
<dbReference type="AlphaFoldDB" id="A0AAE0VBK1"/>
<proteinExistence type="predicted"/>
<evidence type="ECO:0008006" key="4">
    <source>
        <dbReference type="Google" id="ProtNLM"/>
    </source>
</evidence>
<evidence type="ECO:0000313" key="2">
    <source>
        <dbReference type="EMBL" id="KAK3551058.1"/>
    </source>
</evidence>
<evidence type="ECO:0000256" key="1">
    <source>
        <dbReference type="SAM" id="MobiDB-lite"/>
    </source>
</evidence>
<organism evidence="2 3">
    <name type="scientific">Hemibagrus guttatus</name>
    <dbReference type="NCBI Taxonomy" id="175788"/>
    <lineage>
        <taxon>Eukaryota</taxon>
        <taxon>Metazoa</taxon>
        <taxon>Chordata</taxon>
        <taxon>Craniata</taxon>
        <taxon>Vertebrata</taxon>
        <taxon>Euteleostomi</taxon>
        <taxon>Actinopterygii</taxon>
        <taxon>Neopterygii</taxon>
        <taxon>Teleostei</taxon>
        <taxon>Ostariophysi</taxon>
        <taxon>Siluriformes</taxon>
        <taxon>Bagridae</taxon>
        <taxon>Hemibagrus</taxon>
    </lineage>
</organism>
<dbReference type="Gene3D" id="3.30.420.10">
    <property type="entry name" value="Ribonuclease H-like superfamily/Ribonuclease H"/>
    <property type="match status" value="1"/>
</dbReference>
<dbReference type="EMBL" id="JAUCMX010000003">
    <property type="protein sequence ID" value="KAK3551058.1"/>
    <property type="molecule type" value="Genomic_DNA"/>
</dbReference>
<gene>
    <name evidence="2" type="ORF">QTP70_011485</name>
</gene>
<comment type="caution">
    <text evidence="2">The sequence shown here is derived from an EMBL/GenBank/DDBJ whole genome shotgun (WGS) entry which is preliminary data.</text>
</comment>